<comment type="caution">
    <text evidence="2">The sequence shown here is derived from an EMBL/GenBank/DDBJ whole genome shotgun (WGS) entry which is preliminary data.</text>
</comment>
<accession>A0ABX5FHJ2</accession>
<keyword evidence="1" id="KW-1133">Transmembrane helix</keyword>
<feature type="transmembrane region" description="Helical" evidence="1">
    <location>
        <begin position="6"/>
        <end position="23"/>
    </location>
</feature>
<dbReference type="EMBL" id="PXZO01000069">
    <property type="protein sequence ID" value="PSK02348.1"/>
    <property type="molecule type" value="Genomic_DNA"/>
</dbReference>
<protein>
    <submittedName>
        <fullName evidence="2">Uncharacterized protein</fullName>
    </submittedName>
</protein>
<evidence type="ECO:0000313" key="2">
    <source>
        <dbReference type="EMBL" id="PSK02348.1"/>
    </source>
</evidence>
<reference evidence="2 3" key="1">
    <citation type="submission" date="2018-03" db="EMBL/GenBank/DDBJ databases">
        <title>Brevisbacillus phylogenomics.</title>
        <authorList>
            <person name="Dunlap C."/>
        </authorList>
    </citation>
    <scope>NUCLEOTIDE SEQUENCE [LARGE SCALE GENOMIC DNA]</scope>
    <source>
        <strain evidence="2 3">NRRL B-41110</strain>
    </source>
</reference>
<keyword evidence="1" id="KW-0812">Transmembrane</keyword>
<proteinExistence type="predicted"/>
<dbReference type="Proteomes" id="UP000241645">
    <property type="component" value="Unassembled WGS sequence"/>
</dbReference>
<evidence type="ECO:0000256" key="1">
    <source>
        <dbReference type="SAM" id="Phobius"/>
    </source>
</evidence>
<sequence length="60" mass="6911">MKFIDWWIVIICIELGAIAFSLYRNHTRVLVFLKLLLTTTLVVGSVLLFKELMIDLIVSS</sequence>
<keyword evidence="1" id="KW-0472">Membrane</keyword>
<name>A0ABX5FHJ2_9BACL</name>
<evidence type="ECO:0000313" key="3">
    <source>
        <dbReference type="Proteomes" id="UP000241645"/>
    </source>
</evidence>
<keyword evidence="3" id="KW-1185">Reference proteome</keyword>
<organism evidence="2 3">
    <name type="scientific">Brevibacillus porteri</name>
    <dbReference type="NCBI Taxonomy" id="2126350"/>
    <lineage>
        <taxon>Bacteria</taxon>
        <taxon>Bacillati</taxon>
        <taxon>Bacillota</taxon>
        <taxon>Bacilli</taxon>
        <taxon>Bacillales</taxon>
        <taxon>Paenibacillaceae</taxon>
        <taxon>Brevibacillus</taxon>
    </lineage>
</organism>
<gene>
    <name evidence="2" type="ORF">C7R92_30350</name>
</gene>
<feature type="transmembrane region" description="Helical" evidence="1">
    <location>
        <begin position="30"/>
        <end position="49"/>
    </location>
</feature>